<dbReference type="SUPFAM" id="SSF56399">
    <property type="entry name" value="ADP-ribosylation"/>
    <property type="match status" value="1"/>
</dbReference>
<keyword evidence="7" id="KW-0520">NAD</keyword>
<evidence type="ECO:0000256" key="7">
    <source>
        <dbReference type="RuleBase" id="RU361228"/>
    </source>
</evidence>
<evidence type="ECO:0000313" key="8">
    <source>
        <dbReference type="EMBL" id="KAK7910197.1"/>
    </source>
</evidence>
<evidence type="ECO:0000256" key="6">
    <source>
        <dbReference type="ARBA" id="ARBA00047597"/>
    </source>
</evidence>
<evidence type="ECO:0000256" key="4">
    <source>
        <dbReference type="ARBA" id="ARBA00022695"/>
    </source>
</evidence>
<proteinExistence type="inferred from homology"/>
<dbReference type="PANTHER" id="PTHR10339">
    <property type="entry name" value="ADP-RIBOSYLTRANSFERASE"/>
    <property type="match status" value="1"/>
</dbReference>
<protein>
    <recommendedName>
        <fullName evidence="7">NAD(P)(+)--arginine ADP-ribosyltransferase</fullName>
        <ecNumber evidence="7">2.4.2.31</ecNumber>
    </recommendedName>
    <alternativeName>
        <fullName evidence="7">Mono(ADP-ribosyl)transferase</fullName>
    </alternativeName>
</protein>
<evidence type="ECO:0000256" key="5">
    <source>
        <dbReference type="ARBA" id="ARBA00022857"/>
    </source>
</evidence>
<dbReference type="PANTHER" id="PTHR10339:SF29">
    <property type="entry name" value="NAD(P)(+)--ARGININE ADP-RIBOSYLTRANSFERASE"/>
    <property type="match status" value="1"/>
</dbReference>
<keyword evidence="4" id="KW-0548">Nucleotidyltransferase</keyword>
<dbReference type="GO" id="GO:0003950">
    <property type="term" value="F:NAD+ poly-ADP-ribosyltransferase activity"/>
    <property type="evidence" value="ECO:0007669"/>
    <property type="project" value="TreeGrafter"/>
</dbReference>
<dbReference type="EMBL" id="JBBPFD010000010">
    <property type="protein sequence ID" value="KAK7910197.1"/>
    <property type="molecule type" value="Genomic_DNA"/>
</dbReference>
<keyword evidence="7" id="KW-0732">Signal</keyword>
<dbReference type="AlphaFoldDB" id="A0AAW0P7Z0"/>
<sequence>METTMLALMLCLVLPSFALVSRRPRKFPLDMVPQAVDDMYQGCRTEMIEKVRTKYIPSELQRDGLFKNAWRKTQRCATDKFKTRQNTNLTKNQIHALCIYTANDLEFFKKFNDLVREGAATYTSDAFKYHALHFWLTLAIQNINPNKQCRTTYRRTTVKFIGKVGQTIRFGFFTSTSTRTNIVKYGKDTCFHIRTCLGAPVQEYSPYPNEAEVLVPPYEKFTIVHITRSHYQGLYNCKNTVVLESAGYESNLNCAVAQQQS</sequence>
<dbReference type="InterPro" id="IPR000768">
    <property type="entry name" value="ART"/>
</dbReference>
<dbReference type="Gene3D" id="3.90.176.10">
    <property type="entry name" value="Toxin ADP-ribosyltransferase, Chain A, domain 1"/>
    <property type="match status" value="1"/>
</dbReference>
<name>A0AAW0P7Z0_9GOBI</name>
<evidence type="ECO:0000256" key="1">
    <source>
        <dbReference type="ARBA" id="ARBA00009558"/>
    </source>
</evidence>
<comment type="caution">
    <text evidence="8">The sequence shown here is derived from an EMBL/GenBank/DDBJ whole genome shotgun (WGS) entry which is preliminary data.</text>
</comment>
<dbReference type="EC" id="2.4.2.31" evidence="7"/>
<accession>A0AAW0P7Z0</accession>
<keyword evidence="2 7" id="KW-0328">Glycosyltransferase</keyword>
<keyword evidence="5 7" id="KW-0521">NADP</keyword>
<keyword evidence="9" id="KW-1185">Reference proteome</keyword>
<dbReference type="FunFam" id="3.90.176.10:FF:000003">
    <property type="entry name" value="NAD(P)(+)--arginine ADP-ribosyltransferase"/>
    <property type="match status" value="1"/>
</dbReference>
<keyword evidence="3 7" id="KW-0808">Transferase</keyword>
<dbReference type="Pfam" id="PF01129">
    <property type="entry name" value="ART"/>
    <property type="match status" value="1"/>
</dbReference>
<reference evidence="9" key="1">
    <citation type="submission" date="2024-04" db="EMBL/GenBank/DDBJ databases">
        <title>Salinicola lusitanus LLJ914,a marine bacterium isolated from the Okinawa Trough.</title>
        <authorList>
            <person name="Li J."/>
        </authorList>
    </citation>
    <scope>NUCLEOTIDE SEQUENCE [LARGE SCALE GENOMIC DNA]</scope>
</reference>
<dbReference type="GO" id="GO:0016779">
    <property type="term" value="F:nucleotidyltransferase activity"/>
    <property type="evidence" value="ECO:0007669"/>
    <property type="project" value="UniProtKB-KW"/>
</dbReference>
<comment type="similarity">
    <text evidence="1 7">Belongs to the Arg-specific ADP-ribosyltransferase family.</text>
</comment>
<feature type="chain" id="PRO_5043092065" description="NAD(P)(+)--arginine ADP-ribosyltransferase" evidence="7">
    <location>
        <begin position="19"/>
        <end position="261"/>
    </location>
</feature>
<feature type="signal peptide" evidence="7">
    <location>
        <begin position="1"/>
        <end position="18"/>
    </location>
</feature>
<evidence type="ECO:0000256" key="2">
    <source>
        <dbReference type="ARBA" id="ARBA00022676"/>
    </source>
</evidence>
<evidence type="ECO:0000256" key="3">
    <source>
        <dbReference type="ARBA" id="ARBA00022679"/>
    </source>
</evidence>
<gene>
    <name evidence="8" type="ORF">WMY93_014881</name>
</gene>
<evidence type="ECO:0000313" key="9">
    <source>
        <dbReference type="Proteomes" id="UP001460270"/>
    </source>
</evidence>
<dbReference type="PRINTS" id="PR00970">
    <property type="entry name" value="RIBTRNSFRASE"/>
</dbReference>
<organism evidence="8 9">
    <name type="scientific">Mugilogobius chulae</name>
    <name type="common">yellowstripe goby</name>
    <dbReference type="NCBI Taxonomy" id="88201"/>
    <lineage>
        <taxon>Eukaryota</taxon>
        <taxon>Metazoa</taxon>
        <taxon>Chordata</taxon>
        <taxon>Craniata</taxon>
        <taxon>Vertebrata</taxon>
        <taxon>Euteleostomi</taxon>
        <taxon>Actinopterygii</taxon>
        <taxon>Neopterygii</taxon>
        <taxon>Teleostei</taxon>
        <taxon>Neoteleostei</taxon>
        <taxon>Acanthomorphata</taxon>
        <taxon>Gobiaria</taxon>
        <taxon>Gobiiformes</taxon>
        <taxon>Gobioidei</taxon>
        <taxon>Gobiidae</taxon>
        <taxon>Gobionellinae</taxon>
        <taxon>Mugilogobius</taxon>
    </lineage>
</organism>
<dbReference type="GO" id="GO:0106274">
    <property type="term" value="F:NAD+-protein-arginine ADP-ribosyltransferase activity"/>
    <property type="evidence" value="ECO:0007669"/>
    <property type="project" value="UniProtKB-EC"/>
</dbReference>
<dbReference type="Proteomes" id="UP001460270">
    <property type="component" value="Unassembled WGS sequence"/>
</dbReference>
<comment type="catalytic activity">
    <reaction evidence="6 7">
        <text>L-arginyl-[protein] + NAD(+) = N(omega)-(ADP-D-ribosyl)-L-arginyl-[protein] + nicotinamide + H(+)</text>
        <dbReference type="Rhea" id="RHEA:19149"/>
        <dbReference type="Rhea" id="RHEA-COMP:10532"/>
        <dbReference type="Rhea" id="RHEA-COMP:15087"/>
        <dbReference type="ChEBI" id="CHEBI:15378"/>
        <dbReference type="ChEBI" id="CHEBI:17154"/>
        <dbReference type="ChEBI" id="CHEBI:29965"/>
        <dbReference type="ChEBI" id="CHEBI:57540"/>
        <dbReference type="ChEBI" id="CHEBI:142554"/>
        <dbReference type="EC" id="2.4.2.31"/>
    </reaction>
</comment>
<dbReference type="InterPro" id="IPR050999">
    <property type="entry name" value="ADP-ribosyltransferase_ARG"/>
</dbReference>
<dbReference type="PROSITE" id="PS51996">
    <property type="entry name" value="TR_MART"/>
    <property type="match status" value="1"/>
</dbReference>